<reference evidence="2 3" key="1">
    <citation type="submission" date="2021-06" db="EMBL/GenBank/DDBJ databases">
        <authorList>
            <person name="Palmer J.M."/>
        </authorList>
    </citation>
    <scope>NUCLEOTIDE SEQUENCE [LARGE SCALE GENOMIC DNA]</scope>
    <source>
        <strain evidence="2 3">GA_2019</strain>
        <tissue evidence="2">Muscle</tissue>
    </source>
</reference>
<proteinExistence type="predicted"/>
<dbReference type="EMBL" id="JAHRIO010084960">
    <property type="protein sequence ID" value="MEQ2186657.1"/>
    <property type="molecule type" value="Genomic_DNA"/>
</dbReference>
<comment type="caution">
    <text evidence="2">The sequence shown here is derived from an EMBL/GenBank/DDBJ whole genome shotgun (WGS) entry which is preliminary data.</text>
</comment>
<organism evidence="2 3">
    <name type="scientific">Goodea atripinnis</name>
    <dbReference type="NCBI Taxonomy" id="208336"/>
    <lineage>
        <taxon>Eukaryota</taxon>
        <taxon>Metazoa</taxon>
        <taxon>Chordata</taxon>
        <taxon>Craniata</taxon>
        <taxon>Vertebrata</taxon>
        <taxon>Euteleostomi</taxon>
        <taxon>Actinopterygii</taxon>
        <taxon>Neopterygii</taxon>
        <taxon>Teleostei</taxon>
        <taxon>Neoteleostei</taxon>
        <taxon>Acanthomorphata</taxon>
        <taxon>Ovalentaria</taxon>
        <taxon>Atherinomorphae</taxon>
        <taxon>Cyprinodontiformes</taxon>
        <taxon>Goodeidae</taxon>
        <taxon>Goodea</taxon>
    </lineage>
</organism>
<dbReference type="InterPro" id="IPR036397">
    <property type="entry name" value="RNaseH_sf"/>
</dbReference>
<gene>
    <name evidence="2" type="ORF">GOODEAATRI_030816</name>
</gene>
<dbReference type="Gene3D" id="3.30.420.10">
    <property type="entry name" value="Ribonuclease H-like superfamily/Ribonuclease H"/>
    <property type="match status" value="1"/>
</dbReference>
<sequence>CHIRPFKTVNIILVCVLDLQWCVTTSPGNRHHHLAWTREHLRWMRDQWVSVLFPEGRFMLNRNDGHQQCSRRQGGLYVSATVVARQTFGGVAVWAGVSGQYRTALHFVNGTVTSLYYLNNIINPAIVALHEQHRPISCS</sequence>
<evidence type="ECO:0000313" key="3">
    <source>
        <dbReference type="Proteomes" id="UP001476798"/>
    </source>
</evidence>
<evidence type="ECO:0000313" key="2">
    <source>
        <dbReference type="EMBL" id="MEQ2186657.1"/>
    </source>
</evidence>
<accession>A0ABV0PTJ4</accession>
<feature type="non-terminal residue" evidence="2">
    <location>
        <position position="1"/>
    </location>
</feature>
<dbReference type="Proteomes" id="UP001476798">
    <property type="component" value="Unassembled WGS sequence"/>
</dbReference>
<feature type="chain" id="PRO_5045256143" evidence="1">
    <location>
        <begin position="26"/>
        <end position="139"/>
    </location>
</feature>
<name>A0ABV0PTJ4_9TELE</name>
<protein>
    <submittedName>
        <fullName evidence="2">Uncharacterized protein</fullName>
    </submittedName>
</protein>
<keyword evidence="1" id="KW-0732">Signal</keyword>
<evidence type="ECO:0000256" key="1">
    <source>
        <dbReference type="SAM" id="SignalP"/>
    </source>
</evidence>
<keyword evidence="3" id="KW-1185">Reference proteome</keyword>
<feature type="signal peptide" evidence="1">
    <location>
        <begin position="1"/>
        <end position="25"/>
    </location>
</feature>